<protein>
    <submittedName>
        <fullName evidence="1">Uncharacterized protein</fullName>
    </submittedName>
</protein>
<dbReference type="EMBL" id="BMAO01035033">
    <property type="protein sequence ID" value="GFR00728.1"/>
    <property type="molecule type" value="Genomic_DNA"/>
</dbReference>
<keyword evidence="2" id="KW-1185">Reference proteome</keyword>
<accession>A0A8X6ITI9</accession>
<comment type="caution">
    <text evidence="1">The sequence shown here is derived from an EMBL/GenBank/DDBJ whole genome shotgun (WGS) entry which is preliminary data.</text>
</comment>
<dbReference type="Proteomes" id="UP000887116">
    <property type="component" value="Unassembled WGS sequence"/>
</dbReference>
<dbReference type="AlphaFoldDB" id="A0A8X6ITI9"/>
<evidence type="ECO:0000313" key="2">
    <source>
        <dbReference type="Proteomes" id="UP000887116"/>
    </source>
</evidence>
<evidence type="ECO:0000313" key="1">
    <source>
        <dbReference type="EMBL" id="GFR00728.1"/>
    </source>
</evidence>
<name>A0A8X6ITI9_TRICU</name>
<gene>
    <name evidence="1" type="ORF">TNCT_71531</name>
</gene>
<organism evidence="1 2">
    <name type="scientific">Trichonephila clavata</name>
    <name type="common">Joro spider</name>
    <name type="synonym">Nephila clavata</name>
    <dbReference type="NCBI Taxonomy" id="2740835"/>
    <lineage>
        <taxon>Eukaryota</taxon>
        <taxon>Metazoa</taxon>
        <taxon>Ecdysozoa</taxon>
        <taxon>Arthropoda</taxon>
        <taxon>Chelicerata</taxon>
        <taxon>Arachnida</taxon>
        <taxon>Araneae</taxon>
        <taxon>Araneomorphae</taxon>
        <taxon>Entelegynae</taxon>
        <taxon>Araneoidea</taxon>
        <taxon>Nephilidae</taxon>
        <taxon>Trichonephila</taxon>
    </lineage>
</organism>
<reference evidence="1" key="1">
    <citation type="submission" date="2020-07" db="EMBL/GenBank/DDBJ databases">
        <title>Multicomponent nature underlies the extraordinary mechanical properties of spider dragline silk.</title>
        <authorList>
            <person name="Kono N."/>
            <person name="Nakamura H."/>
            <person name="Mori M."/>
            <person name="Yoshida Y."/>
            <person name="Ohtoshi R."/>
            <person name="Malay A.D."/>
            <person name="Moran D.A.P."/>
            <person name="Tomita M."/>
            <person name="Numata K."/>
            <person name="Arakawa K."/>
        </authorList>
    </citation>
    <scope>NUCLEOTIDE SEQUENCE</scope>
</reference>
<proteinExistence type="predicted"/>
<sequence length="104" mass="12187">MRKDQDYRLVSECLSSKRLQLLSHDLDDKWTNVIIKLKPTFFTVFLEYLLNCMPRISLGILGIRYIVHTLFLPSLRISTKPDVDCTVDESIPSSIYIVENRRQL</sequence>